<proteinExistence type="predicted"/>
<evidence type="ECO:0000313" key="1">
    <source>
        <dbReference type="EMBL" id="GAA0333827.1"/>
    </source>
</evidence>
<dbReference type="EMBL" id="BAAADJ010000023">
    <property type="protein sequence ID" value="GAA0333827.1"/>
    <property type="molecule type" value="Genomic_DNA"/>
</dbReference>
<reference evidence="2" key="1">
    <citation type="journal article" date="2019" name="Int. J. Syst. Evol. Microbiol.">
        <title>The Global Catalogue of Microorganisms (GCM) 10K type strain sequencing project: providing services to taxonomists for standard genome sequencing and annotation.</title>
        <authorList>
            <consortium name="The Broad Institute Genomics Platform"/>
            <consortium name="The Broad Institute Genome Sequencing Center for Infectious Disease"/>
            <person name="Wu L."/>
            <person name="Ma J."/>
        </authorList>
    </citation>
    <scope>NUCLEOTIDE SEQUENCE [LARGE SCALE GENOMIC DNA]</scope>
    <source>
        <strain evidence="2">JCM 9731</strain>
    </source>
</reference>
<keyword evidence="2" id="KW-1185">Reference proteome</keyword>
<name>A0ABP3G557_9BACI</name>
<accession>A0ABP3G557</accession>
<protein>
    <submittedName>
        <fullName evidence="1">Uncharacterized protein</fullName>
    </submittedName>
</protein>
<gene>
    <name evidence="1" type="ORF">GCM10008967_25730</name>
</gene>
<dbReference type="Proteomes" id="UP001500782">
    <property type="component" value="Unassembled WGS sequence"/>
</dbReference>
<organism evidence="1 2">
    <name type="scientific">Bacillus carboniphilus</name>
    <dbReference type="NCBI Taxonomy" id="86663"/>
    <lineage>
        <taxon>Bacteria</taxon>
        <taxon>Bacillati</taxon>
        <taxon>Bacillota</taxon>
        <taxon>Bacilli</taxon>
        <taxon>Bacillales</taxon>
        <taxon>Bacillaceae</taxon>
        <taxon>Bacillus</taxon>
    </lineage>
</organism>
<comment type="caution">
    <text evidence="1">The sequence shown here is derived from an EMBL/GenBank/DDBJ whole genome shotgun (WGS) entry which is preliminary data.</text>
</comment>
<sequence length="57" mass="6712">MSQRDSSFHYFNFFFSMSLSLYESLRQIMNRSREDLEKVLGEGVGEEELGLLFGLRN</sequence>
<evidence type="ECO:0000313" key="2">
    <source>
        <dbReference type="Proteomes" id="UP001500782"/>
    </source>
</evidence>